<dbReference type="PROSITE" id="PS00018">
    <property type="entry name" value="EF_HAND_1"/>
    <property type="match status" value="3"/>
</dbReference>
<dbReference type="InterPro" id="IPR011992">
    <property type="entry name" value="EF-hand-dom_pair"/>
</dbReference>
<dbReference type="FunCoup" id="A0A6P5KRE8">
    <property type="interactions" value="67"/>
</dbReference>
<dbReference type="AlphaFoldDB" id="A0A6P5KRE8"/>
<keyword evidence="1" id="KW-0479">Metal-binding</keyword>
<organism evidence="5 6">
    <name type="scientific">Phascolarctos cinereus</name>
    <name type="common">Koala</name>
    <dbReference type="NCBI Taxonomy" id="38626"/>
    <lineage>
        <taxon>Eukaryota</taxon>
        <taxon>Metazoa</taxon>
        <taxon>Chordata</taxon>
        <taxon>Craniata</taxon>
        <taxon>Vertebrata</taxon>
        <taxon>Euteleostomi</taxon>
        <taxon>Mammalia</taxon>
        <taxon>Metatheria</taxon>
        <taxon>Diprotodontia</taxon>
        <taxon>Phascolarctidae</taxon>
        <taxon>Phascolarctos</taxon>
    </lineage>
</organism>
<dbReference type="KEGG" id="pcw:110212595"/>
<keyword evidence="2" id="KW-0677">Repeat</keyword>
<dbReference type="PROSITE" id="PS50222">
    <property type="entry name" value="EF_HAND_2"/>
    <property type="match status" value="3"/>
</dbReference>
<sequence>MYTATRKRLQKLTDSTSKASKHFNRYEIECLIKLFYTLLEETTEKQSSIGIDRNAFRNFLHTTFGMTDDMIMDRVFRAFDKDNDGIVNVTEWISGLCIFLRGNLEERTKYCFEVYDLNGDGFISREEMFHMLKNSLLKQPSEEDPDEGIKDLVDITLKKMDHDHDGKLSFADYETSVQEEALLLEAFGPCLPDAKLLKKLFNPKKKVPKGTMRHHSGTRCTYIISSRRKDNANSLLRCKYCQGGLGVRKTCVQILTFLLNSCVTLGESFNF</sequence>
<dbReference type="SUPFAM" id="SSF47473">
    <property type="entry name" value="EF-hand"/>
    <property type="match status" value="1"/>
</dbReference>
<dbReference type="Pfam" id="PF13499">
    <property type="entry name" value="EF-hand_7"/>
    <property type="match status" value="1"/>
</dbReference>
<keyword evidence="5" id="KW-1185">Reference proteome</keyword>
<accession>A0A6P5KRE8</accession>
<name>A0A6P5KRE8_PHACI</name>
<dbReference type="SMART" id="SM00054">
    <property type="entry name" value="EFh"/>
    <property type="match status" value="3"/>
</dbReference>
<dbReference type="PANTHER" id="PTHR23055:SF75">
    <property type="entry name" value="CALAXIN"/>
    <property type="match status" value="1"/>
</dbReference>
<dbReference type="GeneID" id="110212595"/>
<dbReference type="CDD" id="cd00051">
    <property type="entry name" value="EFh"/>
    <property type="match status" value="2"/>
</dbReference>
<dbReference type="InterPro" id="IPR018247">
    <property type="entry name" value="EF_Hand_1_Ca_BS"/>
</dbReference>
<protein>
    <submittedName>
        <fullName evidence="6">EF-hand calcium-binding domain-containing protein 1 isoform X1</fullName>
    </submittedName>
</protein>
<dbReference type="InParanoid" id="A0A6P5KRE8"/>
<evidence type="ECO:0000313" key="5">
    <source>
        <dbReference type="Proteomes" id="UP000515140"/>
    </source>
</evidence>
<dbReference type="InterPro" id="IPR002048">
    <property type="entry name" value="EF_hand_dom"/>
</dbReference>
<feature type="domain" description="EF-hand" evidence="4">
    <location>
        <begin position="148"/>
        <end position="183"/>
    </location>
</feature>
<evidence type="ECO:0000313" key="6">
    <source>
        <dbReference type="RefSeq" id="XP_020848255.1"/>
    </source>
</evidence>
<evidence type="ECO:0000256" key="1">
    <source>
        <dbReference type="ARBA" id="ARBA00022723"/>
    </source>
</evidence>
<evidence type="ECO:0000256" key="2">
    <source>
        <dbReference type="ARBA" id="ARBA00022737"/>
    </source>
</evidence>
<dbReference type="RefSeq" id="XP_020848255.1">
    <property type="nucleotide sequence ID" value="XM_020992596.1"/>
</dbReference>
<dbReference type="Pfam" id="PF13202">
    <property type="entry name" value="EF-hand_5"/>
    <property type="match status" value="1"/>
</dbReference>
<keyword evidence="3" id="KW-0106">Calcium</keyword>
<dbReference type="CTD" id="79645"/>
<dbReference type="GO" id="GO:0005509">
    <property type="term" value="F:calcium ion binding"/>
    <property type="evidence" value="ECO:0007669"/>
    <property type="project" value="InterPro"/>
</dbReference>
<dbReference type="PANTHER" id="PTHR23055">
    <property type="entry name" value="CALCIUM BINDING PROTEINS"/>
    <property type="match status" value="1"/>
</dbReference>
<evidence type="ECO:0000256" key="3">
    <source>
        <dbReference type="ARBA" id="ARBA00022837"/>
    </source>
</evidence>
<dbReference type="Proteomes" id="UP000515140">
    <property type="component" value="Unplaced"/>
</dbReference>
<feature type="domain" description="EF-hand" evidence="4">
    <location>
        <begin position="103"/>
        <end position="138"/>
    </location>
</feature>
<dbReference type="InterPro" id="IPR028846">
    <property type="entry name" value="Recoverin"/>
</dbReference>
<gene>
    <name evidence="6" type="primary">EFCAB1</name>
</gene>
<evidence type="ECO:0000259" key="4">
    <source>
        <dbReference type="PROSITE" id="PS50222"/>
    </source>
</evidence>
<dbReference type="PRINTS" id="PR00450">
    <property type="entry name" value="RECOVERIN"/>
</dbReference>
<feature type="domain" description="EF-hand" evidence="4">
    <location>
        <begin position="67"/>
        <end position="102"/>
    </location>
</feature>
<reference evidence="6" key="1">
    <citation type="submission" date="2025-08" db="UniProtKB">
        <authorList>
            <consortium name="RefSeq"/>
        </authorList>
    </citation>
    <scope>IDENTIFICATION</scope>
    <source>
        <tissue evidence="6">Spleen</tissue>
    </source>
</reference>
<dbReference type="Gene3D" id="1.10.238.10">
    <property type="entry name" value="EF-hand"/>
    <property type="match status" value="1"/>
</dbReference>
<proteinExistence type="predicted"/>